<organism evidence="7 8">
    <name type="scientific">Candidatus Desulfobia pelagia</name>
    <dbReference type="NCBI Taxonomy" id="2841692"/>
    <lineage>
        <taxon>Bacteria</taxon>
        <taxon>Pseudomonadati</taxon>
        <taxon>Thermodesulfobacteriota</taxon>
        <taxon>Desulfobulbia</taxon>
        <taxon>Desulfobulbales</taxon>
        <taxon>Desulfobulbaceae</taxon>
        <taxon>Candidatus Desulfobia</taxon>
    </lineage>
</organism>
<dbReference type="InterPro" id="IPR029063">
    <property type="entry name" value="SAM-dependent_MTases_sf"/>
</dbReference>
<dbReference type="HAMAP" id="MF_01007">
    <property type="entry name" value="16SrRNA_methyltr_H"/>
    <property type="match status" value="1"/>
</dbReference>
<dbReference type="NCBIfam" id="TIGR00006">
    <property type="entry name" value="16S rRNA (cytosine(1402)-N(4))-methyltransferase RsmH"/>
    <property type="match status" value="1"/>
</dbReference>
<keyword evidence="3 6" id="KW-0489">Methyltransferase</keyword>
<evidence type="ECO:0000256" key="5">
    <source>
        <dbReference type="ARBA" id="ARBA00022691"/>
    </source>
</evidence>
<keyword evidence="2 6" id="KW-0698">rRNA processing</keyword>
<dbReference type="Gene3D" id="1.10.150.170">
    <property type="entry name" value="Putative methyltransferase TM0872, insert domain"/>
    <property type="match status" value="1"/>
</dbReference>
<evidence type="ECO:0000256" key="6">
    <source>
        <dbReference type="HAMAP-Rule" id="MF_01007"/>
    </source>
</evidence>
<dbReference type="PIRSF" id="PIRSF004486">
    <property type="entry name" value="MraW"/>
    <property type="match status" value="1"/>
</dbReference>
<sequence length="309" mass="34617">MNENGNEPAESGLARSDIHQPVLLEEVVSWLSPVSGGIYVDGNLGLGGHTRAILEASNPDGRVIGFDWDSEALSLARANLASYGERVIYVRRNFAELEEALKEIHYAMVDGILLDLGLSSLQLDSSGRGFSFQGSEPLDMRMDTRRGETAADLLNHCSEEELADILYYYGEERQARRIAEFIVEERRKEKFSTTRQLVSIIEKAVPRRFRPKKIHVATRTFQGLRIAVNGELDNLEKILTDGVQYIRPGGRFCVISFHSLEDRLVKRQFSSNNALRVLTPKPVIAGDAEKDMNPRSRSAKMRVAAVKEV</sequence>
<protein>
    <recommendedName>
        <fullName evidence="6">Ribosomal RNA small subunit methyltransferase H</fullName>
        <ecNumber evidence="6">2.1.1.199</ecNumber>
    </recommendedName>
    <alternativeName>
        <fullName evidence="6">16S rRNA m(4)C1402 methyltransferase</fullName>
    </alternativeName>
    <alternativeName>
        <fullName evidence="6">rRNA (cytosine-N(4)-)-methyltransferase RsmH</fullName>
    </alternativeName>
</protein>
<dbReference type="SUPFAM" id="SSF81799">
    <property type="entry name" value="Putative methyltransferase TM0872, insert domain"/>
    <property type="match status" value="1"/>
</dbReference>
<dbReference type="Pfam" id="PF01795">
    <property type="entry name" value="Methyltransf_5"/>
    <property type="match status" value="1"/>
</dbReference>
<feature type="binding site" evidence="6">
    <location>
        <begin position="47"/>
        <end position="49"/>
    </location>
    <ligand>
        <name>S-adenosyl-L-methionine</name>
        <dbReference type="ChEBI" id="CHEBI:59789"/>
    </ligand>
</feature>
<reference evidence="7 8" key="1">
    <citation type="submission" date="2020-08" db="EMBL/GenBank/DDBJ databases">
        <title>Bridging the membrane lipid divide: bacteria of the FCB group superphylum have the potential to synthesize archaeal ether lipids.</title>
        <authorList>
            <person name="Villanueva L."/>
            <person name="Von Meijenfeldt F.A.B."/>
            <person name="Westbye A.B."/>
            <person name="Yadav S."/>
            <person name="Hopmans E.C."/>
            <person name="Dutilh B.E."/>
            <person name="Sinninghe Damste J.S."/>
        </authorList>
    </citation>
    <scope>NUCLEOTIDE SEQUENCE [LARGE SCALE GENOMIC DNA]</scope>
    <source>
        <strain evidence="7">NIOZ-UU47</strain>
    </source>
</reference>
<accession>A0A8J6NDQ5</accession>
<comment type="similarity">
    <text evidence="1 6">Belongs to the methyltransferase superfamily. RsmH family.</text>
</comment>
<name>A0A8J6NDQ5_9BACT</name>
<dbReference type="Proteomes" id="UP000614424">
    <property type="component" value="Unassembled WGS sequence"/>
</dbReference>
<dbReference type="InterPro" id="IPR002903">
    <property type="entry name" value="RsmH"/>
</dbReference>
<evidence type="ECO:0000313" key="8">
    <source>
        <dbReference type="Proteomes" id="UP000614424"/>
    </source>
</evidence>
<dbReference type="EMBL" id="JACNJZ010000171">
    <property type="protein sequence ID" value="MBC8318631.1"/>
    <property type="molecule type" value="Genomic_DNA"/>
</dbReference>
<dbReference type="PANTHER" id="PTHR11265:SF0">
    <property type="entry name" value="12S RRNA N4-METHYLCYTIDINE METHYLTRANSFERASE"/>
    <property type="match status" value="1"/>
</dbReference>
<keyword evidence="6" id="KW-0963">Cytoplasm</keyword>
<dbReference type="GO" id="GO:0071424">
    <property type="term" value="F:rRNA (cytosine-N4-)-methyltransferase activity"/>
    <property type="evidence" value="ECO:0007669"/>
    <property type="project" value="UniProtKB-UniRule"/>
</dbReference>
<gene>
    <name evidence="6 7" type="primary">rsmH</name>
    <name evidence="7" type="ORF">H8E41_12070</name>
</gene>
<feature type="binding site" evidence="6">
    <location>
        <position position="94"/>
    </location>
    <ligand>
        <name>S-adenosyl-L-methionine</name>
        <dbReference type="ChEBI" id="CHEBI:59789"/>
    </ligand>
</feature>
<comment type="caution">
    <text evidence="7">The sequence shown here is derived from an EMBL/GenBank/DDBJ whole genome shotgun (WGS) entry which is preliminary data.</text>
</comment>
<comment type="function">
    <text evidence="6">Specifically methylates the N4 position of cytidine in position 1402 (C1402) of 16S rRNA.</text>
</comment>
<feature type="binding site" evidence="6">
    <location>
        <position position="122"/>
    </location>
    <ligand>
        <name>S-adenosyl-L-methionine</name>
        <dbReference type="ChEBI" id="CHEBI:59789"/>
    </ligand>
</feature>
<evidence type="ECO:0000256" key="3">
    <source>
        <dbReference type="ARBA" id="ARBA00022603"/>
    </source>
</evidence>
<dbReference type="FunFam" id="1.10.150.170:FF:000003">
    <property type="entry name" value="Ribosomal RNA small subunit methyltransferase H"/>
    <property type="match status" value="1"/>
</dbReference>
<evidence type="ECO:0000256" key="1">
    <source>
        <dbReference type="ARBA" id="ARBA00010396"/>
    </source>
</evidence>
<feature type="binding site" evidence="6">
    <location>
        <position position="67"/>
    </location>
    <ligand>
        <name>S-adenosyl-L-methionine</name>
        <dbReference type="ChEBI" id="CHEBI:59789"/>
    </ligand>
</feature>
<keyword evidence="4 6" id="KW-0808">Transferase</keyword>
<evidence type="ECO:0000256" key="2">
    <source>
        <dbReference type="ARBA" id="ARBA00022552"/>
    </source>
</evidence>
<dbReference type="PANTHER" id="PTHR11265">
    <property type="entry name" value="S-ADENOSYL-METHYLTRANSFERASE MRAW"/>
    <property type="match status" value="1"/>
</dbReference>
<dbReference type="InterPro" id="IPR023397">
    <property type="entry name" value="SAM-dep_MeTrfase_MraW_recog"/>
</dbReference>
<evidence type="ECO:0000256" key="4">
    <source>
        <dbReference type="ARBA" id="ARBA00022679"/>
    </source>
</evidence>
<keyword evidence="5 6" id="KW-0949">S-adenosyl-L-methionine</keyword>
<dbReference type="CDD" id="cd02440">
    <property type="entry name" value="AdoMet_MTases"/>
    <property type="match status" value="1"/>
</dbReference>
<dbReference type="GO" id="GO:0070475">
    <property type="term" value="P:rRNA base methylation"/>
    <property type="evidence" value="ECO:0007669"/>
    <property type="project" value="UniProtKB-UniRule"/>
</dbReference>
<dbReference type="SUPFAM" id="SSF53335">
    <property type="entry name" value="S-adenosyl-L-methionine-dependent methyltransferases"/>
    <property type="match status" value="1"/>
</dbReference>
<proteinExistence type="inferred from homology"/>
<comment type="catalytic activity">
    <reaction evidence="6">
        <text>cytidine(1402) in 16S rRNA + S-adenosyl-L-methionine = N(4)-methylcytidine(1402) in 16S rRNA + S-adenosyl-L-homocysteine + H(+)</text>
        <dbReference type="Rhea" id="RHEA:42928"/>
        <dbReference type="Rhea" id="RHEA-COMP:10286"/>
        <dbReference type="Rhea" id="RHEA-COMP:10287"/>
        <dbReference type="ChEBI" id="CHEBI:15378"/>
        <dbReference type="ChEBI" id="CHEBI:57856"/>
        <dbReference type="ChEBI" id="CHEBI:59789"/>
        <dbReference type="ChEBI" id="CHEBI:74506"/>
        <dbReference type="ChEBI" id="CHEBI:82748"/>
        <dbReference type="EC" id="2.1.1.199"/>
    </reaction>
</comment>
<evidence type="ECO:0000313" key="7">
    <source>
        <dbReference type="EMBL" id="MBC8318631.1"/>
    </source>
</evidence>
<dbReference type="EC" id="2.1.1.199" evidence="6"/>
<dbReference type="Gene3D" id="3.40.50.150">
    <property type="entry name" value="Vaccinia Virus protein VP39"/>
    <property type="match status" value="1"/>
</dbReference>
<feature type="binding site" evidence="6">
    <location>
        <position position="115"/>
    </location>
    <ligand>
        <name>S-adenosyl-L-methionine</name>
        <dbReference type="ChEBI" id="CHEBI:59789"/>
    </ligand>
</feature>
<dbReference type="AlphaFoldDB" id="A0A8J6NDQ5"/>
<dbReference type="GO" id="GO:0005737">
    <property type="term" value="C:cytoplasm"/>
    <property type="evidence" value="ECO:0007669"/>
    <property type="project" value="UniProtKB-SubCell"/>
</dbReference>
<comment type="subcellular location">
    <subcellularLocation>
        <location evidence="6">Cytoplasm</location>
    </subcellularLocation>
</comment>